<feature type="domain" description="BZIP" evidence="7">
    <location>
        <begin position="114"/>
        <end position="177"/>
    </location>
</feature>
<dbReference type="Pfam" id="PF03957">
    <property type="entry name" value="Jun"/>
    <property type="match status" value="1"/>
</dbReference>
<evidence type="ECO:0000259" key="7">
    <source>
        <dbReference type="PROSITE" id="PS50217"/>
    </source>
</evidence>
<comment type="caution">
    <text evidence="8">The sequence shown here is derived from an EMBL/GenBank/DDBJ whole genome shotgun (WGS) entry which is preliminary data.</text>
</comment>
<dbReference type="PROSITE" id="PS50217">
    <property type="entry name" value="BZIP"/>
    <property type="match status" value="1"/>
</dbReference>
<gene>
    <name evidence="8" type="ORF">AAG570_010523</name>
</gene>
<dbReference type="InterPro" id="IPR050946">
    <property type="entry name" value="AP-1_TF_bZIP"/>
</dbReference>
<dbReference type="SMART" id="SM00338">
    <property type="entry name" value="BRLZ"/>
    <property type="match status" value="1"/>
</dbReference>
<dbReference type="GO" id="GO:0005634">
    <property type="term" value="C:nucleus"/>
    <property type="evidence" value="ECO:0007669"/>
    <property type="project" value="UniProtKB-ARBA"/>
</dbReference>
<keyword evidence="4" id="KW-0804">Transcription</keyword>
<evidence type="ECO:0000256" key="4">
    <source>
        <dbReference type="ARBA" id="ARBA00023163"/>
    </source>
</evidence>
<evidence type="ECO:0000256" key="3">
    <source>
        <dbReference type="ARBA" id="ARBA00023125"/>
    </source>
</evidence>
<dbReference type="FunFam" id="1.20.5.170:FF:000012">
    <property type="entry name" value="Putative transcription factor AP-1"/>
    <property type="match status" value="1"/>
</dbReference>
<accession>A0ABD0YMS8</accession>
<evidence type="ECO:0000256" key="6">
    <source>
        <dbReference type="SAM" id="MobiDB-lite"/>
    </source>
</evidence>
<protein>
    <recommendedName>
        <fullName evidence="7">BZIP domain-containing protein</fullName>
    </recommendedName>
</protein>
<reference evidence="8 9" key="1">
    <citation type="submission" date="2024-07" db="EMBL/GenBank/DDBJ databases">
        <title>Chromosome-level genome assembly of the water stick insect Ranatra chinensis (Heteroptera: Nepidae).</title>
        <authorList>
            <person name="Liu X."/>
        </authorList>
    </citation>
    <scope>NUCLEOTIDE SEQUENCE [LARGE SCALE GENOMIC DNA]</scope>
    <source>
        <strain evidence="8">Cailab_2021Rc</strain>
        <tissue evidence="8">Muscle</tissue>
    </source>
</reference>
<dbReference type="Gene3D" id="1.20.5.170">
    <property type="match status" value="1"/>
</dbReference>
<dbReference type="SUPFAM" id="SSF47454">
    <property type="entry name" value="A DNA-binding domain in eukaryotic transcription factors"/>
    <property type="match status" value="1"/>
</dbReference>
<feature type="region of interest" description="Disordered" evidence="6">
    <location>
        <begin position="86"/>
        <end position="107"/>
    </location>
</feature>
<evidence type="ECO:0000256" key="2">
    <source>
        <dbReference type="ARBA" id="ARBA00023015"/>
    </source>
</evidence>
<evidence type="ECO:0000256" key="5">
    <source>
        <dbReference type="SAM" id="Coils"/>
    </source>
</evidence>
<dbReference type="InterPro" id="IPR008917">
    <property type="entry name" value="TF_DNA-bd_sf"/>
</dbReference>
<dbReference type="EMBL" id="JBFDAA010000005">
    <property type="protein sequence ID" value="KAL1132571.1"/>
    <property type="molecule type" value="Genomic_DNA"/>
</dbReference>
<dbReference type="InterPro" id="IPR005643">
    <property type="entry name" value="JNK"/>
</dbReference>
<dbReference type="InterPro" id="IPR002112">
    <property type="entry name" value="Leuzip_Jun"/>
</dbReference>
<keyword evidence="3" id="KW-0238">DNA-binding</keyword>
<evidence type="ECO:0000313" key="8">
    <source>
        <dbReference type="EMBL" id="KAL1132571.1"/>
    </source>
</evidence>
<dbReference type="CDD" id="cd14696">
    <property type="entry name" value="bZIP_Jun"/>
    <property type="match status" value="1"/>
</dbReference>
<evidence type="ECO:0000313" key="9">
    <source>
        <dbReference type="Proteomes" id="UP001558652"/>
    </source>
</evidence>
<dbReference type="PRINTS" id="PR00043">
    <property type="entry name" value="LEUZIPPRJUN"/>
</dbReference>
<keyword evidence="2" id="KW-0805">Transcription regulation</keyword>
<dbReference type="Pfam" id="PF00170">
    <property type="entry name" value="bZIP_1"/>
    <property type="match status" value="1"/>
</dbReference>
<sequence>MLMLGTPELEMLIMDQHDGPVLNAPTPTTVQILFPRNVTEDQKSYARGFVEALSELRHSDSSLEGNAAGATAPVGFGFAESSSSPIAVKDEPQTVPDPGSTPPLSPIDMECQERIKLERKRLRNRVAASKCRRRKLDRIARLEDKVKLLKGENAELASVANKLREQVCSLKEEAMEHVHSGCQILTGLPHFS</sequence>
<keyword evidence="9" id="KW-1185">Reference proteome</keyword>
<dbReference type="InterPro" id="IPR004827">
    <property type="entry name" value="bZIP"/>
</dbReference>
<dbReference type="PANTHER" id="PTHR11462:SF35">
    <property type="entry name" value="TRANSCRIPTION FACTOR JRA"/>
    <property type="match status" value="1"/>
</dbReference>
<dbReference type="PROSITE" id="PS00036">
    <property type="entry name" value="BZIP_BASIC"/>
    <property type="match status" value="1"/>
</dbReference>
<feature type="coiled-coil region" evidence="5">
    <location>
        <begin position="132"/>
        <end position="166"/>
    </location>
</feature>
<dbReference type="InterPro" id="IPR046347">
    <property type="entry name" value="bZIP_sf"/>
</dbReference>
<dbReference type="GO" id="GO:0003677">
    <property type="term" value="F:DNA binding"/>
    <property type="evidence" value="ECO:0007669"/>
    <property type="project" value="UniProtKB-KW"/>
</dbReference>
<keyword evidence="5" id="KW-0175">Coiled coil</keyword>
<dbReference type="AlphaFoldDB" id="A0ABD0YMS8"/>
<dbReference type="SUPFAM" id="SSF57959">
    <property type="entry name" value="Leucine zipper domain"/>
    <property type="match status" value="1"/>
</dbReference>
<proteinExistence type="inferred from homology"/>
<dbReference type="PANTHER" id="PTHR11462">
    <property type="entry name" value="JUN TRANSCRIPTION FACTOR-RELATED"/>
    <property type="match status" value="1"/>
</dbReference>
<comment type="similarity">
    <text evidence="1">Belongs to the bZIP family. Jun subfamily.</text>
</comment>
<evidence type="ECO:0000256" key="1">
    <source>
        <dbReference type="ARBA" id="ARBA00006882"/>
    </source>
</evidence>
<dbReference type="Proteomes" id="UP001558652">
    <property type="component" value="Unassembled WGS sequence"/>
</dbReference>
<organism evidence="8 9">
    <name type="scientific">Ranatra chinensis</name>
    <dbReference type="NCBI Taxonomy" id="642074"/>
    <lineage>
        <taxon>Eukaryota</taxon>
        <taxon>Metazoa</taxon>
        <taxon>Ecdysozoa</taxon>
        <taxon>Arthropoda</taxon>
        <taxon>Hexapoda</taxon>
        <taxon>Insecta</taxon>
        <taxon>Pterygota</taxon>
        <taxon>Neoptera</taxon>
        <taxon>Paraneoptera</taxon>
        <taxon>Hemiptera</taxon>
        <taxon>Heteroptera</taxon>
        <taxon>Panheteroptera</taxon>
        <taxon>Nepomorpha</taxon>
        <taxon>Nepidae</taxon>
        <taxon>Ranatrinae</taxon>
        <taxon>Ranatra</taxon>
    </lineage>
</organism>
<name>A0ABD0YMS8_9HEMI</name>